<dbReference type="Pfam" id="PF00266">
    <property type="entry name" value="Aminotran_5"/>
    <property type="match status" value="1"/>
</dbReference>
<evidence type="ECO:0000256" key="6">
    <source>
        <dbReference type="ARBA" id="ARBA00022723"/>
    </source>
</evidence>
<protein>
    <recommendedName>
        <fullName evidence="4">cysteine desulfurase</fullName>
        <ecNumber evidence="4">2.8.1.7</ecNumber>
    </recommendedName>
    <alternativeName>
        <fullName evidence="11">Nitrogenase metalloclusters biosynthesis protein NifS</fullName>
    </alternativeName>
</protein>
<dbReference type="InterPro" id="IPR015421">
    <property type="entry name" value="PyrdxlP-dep_Trfase_major"/>
</dbReference>
<reference evidence="15 16" key="1">
    <citation type="journal article" date="2019" name="Front. Microbiol.">
        <title>Genomes of Neutrophilic Sulfur-Oxidizing Chemolithoautotrophs Representing 9 Proteobacterial Species From 8 Genera.</title>
        <authorList>
            <person name="Watanabe T."/>
            <person name="Kojima H."/>
            <person name="Umezawa K."/>
            <person name="Hori C."/>
            <person name="Takasuka T.E."/>
            <person name="Kato Y."/>
            <person name="Fukui M."/>
        </authorList>
    </citation>
    <scope>NUCLEOTIDE SEQUENCE [LARGE SCALE GENOMIC DNA]</scope>
    <source>
        <strain evidence="15 16">TTN</strain>
    </source>
</reference>
<evidence type="ECO:0000256" key="4">
    <source>
        <dbReference type="ARBA" id="ARBA00012239"/>
    </source>
</evidence>
<dbReference type="InterPro" id="IPR015422">
    <property type="entry name" value="PyrdxlP-dep_Trfase_small"/>
</dbReference>
<keyword evidence="16" id="KW-1185">Reference proteome</keyword>
<keyword evidence="7" id="KW-0663">Pyridoxal phosphate</keyword>
<comment type="similarity">
    <text evidence="3">Belongs to the class-V pyridoxal-phosphate-dependent aminotransferase family. NifS/IscS subfamily.</text>
</comment>
<dbReference type="OrthoDB" id="9808002at2"/>
<accession>A0A401JBY9</accession>
<dbReference type="GO" id="GO:0031071">
    <property type="term" value="F:cysteine desulfurase activity"/>
    <property type="evidence" value="ECO:0007669"/>
    <property type="project" value="UniProtKB-EC"/>
</dbReference>
<evidence type="ECO:0000313" key="16">
    <source>
        <dbReference type="Proteomes" id="UP000286806"/>
    </source>
</evidence>
<dbReference type="Gene3D" id="1.10.260.50">
    <property type="match status" value="1"/>
</dbReference>
<dbReference type="GO" id="GO:0046872">
    <property type="term" value="F:metal ion binding"/>
    <property type="evidence" value="ECO:0007669"/>
    <property type="project" value="UniProtKB-KW"/>
</dbReference>
<dbReference type="Proteomes" id="UP000286806">
    <property type="component" value="Unassembled WGS sequence"/>
</dbReference>
<evidence type="ECO:0000256" key="5">
    <source>
        <dbReference type="ARBA" id="ARBA00022679"/>
    </source>
</evidence>
<evidence type="ECO:0000256" key="11">
    <source>
        <dbReference type="ARBA" id="ARBA00031911"/>
    </source>
</evidence>
<dbReference type="GO" id="GO:0051536">
    <property type="term" value="F:iron-sulfur cluster binding"/>
    <property type="evidence" value="ECO:0007669"/>
    <property type="project" value="UniProtKB-KW"/>
</dbReference>
<dbReference type="EC" id="2.8.1.7" evidence="4"/>
<dbReference type="InterPro" id="IPR015424">
    <property type="entry name" value="PyrdxlP-dep_Trfase"/>
</dbReference>
<keyword evidence="6" id="KW-0479">Metal-binding</keyword>
<dbReference type="InterPro" id="IPR016454">
    <property type="entry name" value="Cysteine_dSase"/>
</dbReference>
<dbReference type="PANTHER" id="PTHR11601">
    <property type="entry name" value="CYSTEINE DESULFURYLASE FAMILY MEMBER"/>
    <property type="match status" value="1"/>
</dbReference>
<evidence type="ECO:0000256" key="12">
    <source>
        <dbReference type="ARBA" id="ARBA00050776"/>
    </source>
</evidence>
<evidence type="ECO:0000256" key="3">
    <source>
        <dbReference type="ARBA" id="ARBA00006490"/>
    </source>
</evidence>
<evidence type="ECO:0000256" key="1">
    <source>
        <dbReference type="ARBA" id="ARBA00001933"/>
    </source>
</evidence>
<dbReference type="Gene3D" id="3.40.640.10">
    <property type="entry name" value="Type I PLP-dependent aspartate aminotransferase-like (Major domain)"/>
    <property type="match status" value="1"/>
</dbReference>
<dbReference type="EMBL" id="BGOW01000006">
    <property type="protein sequence ID" value="GBL45198.1"/>
    <property type="molecule type" value="Genomic_DNA"/>
</dbReference>
<dbReference type="Gene3D" id="3.90.1150.10">
    <property type="entry name" value="Aspartate Aminotransferase, domain 1"/>
    <property type="match status" value="1"/>
</dbReference>
<dbReference type="InterPro" id="IPR000192">
    <property type="entry name" value="Aminotrans_V_dom"/>
</dbReference>
<comment type="function">
    <text evidence="2">Catalyzes the removal of elemental sulfur atoms from cysteine to produce alanine. Seems to participate in the biosynthesis of the nitrogenase metalloclusters by providing the inorganic sulfur required for the Fe-S core formation.</text>
</comment>
<evidence type="ECO:0000259" key="14">
    <source>
        <dbReference type="Pfam" id="PF00266"/>
    </source>
</evidence>
<feature type="domain" description="Aminotransferase class V" evidence="14">
    <location>
        <begin position="8"/>
        <end position="368"/>
    </location>
</feature>
<evidence type="ECO:0000256" key="9">
    <source>
        <dbReference type="ARBA" id="ARBA00023014"/>
    </source>
</evidence>
<keyword evidence="9" id="KW-0411">Iron-sulfur</keyword>
<evidence type="ECO:0000256" key="7">
    <source>
        <dbReference type="ARBA" id="ARBA00022898"/>
    </source>
</evidence>
<evidence type="ECO:0000256" key="8">
    <source>
        <dbReference type="ARBA" id="ARBA00023004"/>
    </source>
</evidence>
<evidence type="ECO:0000256" key="2">
    <source>
        <dbReference type="ARBA" id="ARBA00003120"/>
    </source>
</evidence>
<dbReference type="PANTHER" id="PTHR11601:SF34">
    <property type="entry name" value="CYSTEINE DESULFURASE"/>
    <property type="match status" value="1"/>
</dbReference>
<evidence type="ECO:0000313" key="15">
    <source>
        <dbReference type="EMBL" id="GBL45198.1"/>
    </source>
</evidence>
<dbReference type="PIRSF" id="PIRSF005572">
    <property type="entry name" value="NifS"/>
    <property type="match status" value="1"/>
</dbReference>
<sequence>MTDQDTPVYLDNNATTALAPECVEAVLACLRDSYGNPSSKHGVGERAKGLVEQARAAVARLLNAAAAEIVFTASGTEANHLAILGALAARPGKVHVVVSAVEHPSSLSLLAHLETGGVRVTRLPVNRGGMLDLAALEQAITPDTALVSLMWANNETGVLFPIVEAAQIARSRGVLFHTDAVQAAGKIPLDLAQVPVDLLTLAGHKFHAPKGVGALFVRKGLKLQPMLFGHQERGRRGGTENVPAIVGMGVACELAAREMDAKAVAMATLRDRLETGVLMRIPCARINGGAALRVSNTSSVRFGELAAEAILDKLDKAGIYASSGAACTAGGSAPSHVLTAMGLSEAQALATIRFSLSRYTTETEIDRVLDMLVSISKRMTAEAA</sequence>
<comment type="cofactor">
    <cofactor evidence="1 13">
        <name>pyridoxal 5'-phosphate</name>
        <dbReference type="ChEBI" id="CHEBI:597326"/>
    </cofactor>
</comment>
<dbReference type="RefSeq" id="WP_124704022.1">
    <property type="nucleotide sequence ID" value="NZ_BGOW01000006.1"/>
</dbReference>
<keyword evidence="8" id="KW-0408">Iron</keyword>
<evidence type="ECO:0000256" key="13">
    <source>
        <dbReference type="RuleBase" id="RU004504"/>
    </source>
</evidence>
<dbReference type="InterPro" id="IPR020578">
    <property type="entry name" value="Aminotrans_V_PyrdxlP_BS"/>
</dbReference>
<keyword evidence="5" id="KW-0808">Transferase</keyword>
<dbReference type="FunFam" id="3.40.640.10:FF:000084">
    <property type="entry name" value="IscS-like cysteine desulfurase"/>
    <property type="match status" value="1"/>
</dbReference>
<name>A0A401JBY9_9PROT</name>
<dbReference type="PROSITE" id="PS00595">
    <property type="entry name" value="AA_TRANSFER_CLASS_5"/>
    <property type="match status" value="1"/>
</dbReference>
<comment type="caution">
    <text evidence="15">The sequence shown here is derived from an EMBL/GenBank/DDBJ whole genome shotgun (WGS) entry which is preliminary data.</text>
</comment>
<organism evidence="15 16">
    <name type="scientific">Sulfuriferula multivorans</name>
    <dbReference type="NCBI Taxonomy" id="1559896"/>
    <lineage>
        <taxon>Bacteria</taxon>
        <taxon>Pseudomonadati</taxon>
        <taxon>Pseudomonadota</taxon>
        <taxon>Betaproteobacteria</taxon>
        <taxon>Nitrosomonadales</taxon>
        <taxon>Sulfuricellaceae</taxon>
        <taxon>Sulfuriferula</taxon>
    </lineage>
</organism>
<comment type="catalytic activity">
    <reaction evidence="12">
        <text>(sulfur carrier)-H + L-cysteine = (sulfur carrier)-SH + L-alanine</text>
        <dbReference type="Rhea" id="RHEA:43892"/>
        <dbReference type="Rhea" id="RHEA-COMP:14737"/>
        <dbReference type="Rhea" id="RHEA-COMP:14739"/>
        <dbReference type="ChEBI" id="CHEBI:29917"/>
        <dbReference type="ChEBI" id="CHEBI:35235"/>
        <dbReference type="ChEBI" id="CHEBI:57972"/>
        <dbReference type="ChEBI" id="CHEBI:64428"/>
        <dbReference type="EC" id="2.8.1.7"/>
    </reaction>
</comment>
<evidence type="ECO:0000256" key="10">
    <source>
        <dbReference type="ARBA" id="ARBA00023231"/>
    </source>
</evidence>
<keyword evidence="10" id="KW-0535">Nitrogen fixation</keyword>
<dbReference type="SUPFAM" id="SSF53383">
    <property type="entry name" value="PLP-dependent transferases"/>
    <property type="match status" value="1"/>
</dbReference>
<dbReference type="AlphaFoldDB" id="A0A401JBY9"/>
<proteinExistence type="inferred from homology"/>
<gene>
    <name evidence="15" type="ORF">SFMTTN_1002</name>
</gene>